<name>A0A5B9D6N1_9ARCH</name>
<dbReference type="InterPro" id="IPR036388">
    <property type="entry name" value="WH-like_DNA-bd_sf"/>
</dbReference>
<dbReference type="RefSeq" id="WP_147661720.1">
    <property type="nucleotide sequence ID" value="NZ_CP042905.2"/>
</dbReference>
<sequence>MDSVKKKTKNYYLTRIFGNSVNVKIIEILLKNAISEQKLGKILWYNYSNIADQAKVSKSSGKRILDDLIEQGFVEEKKIETHAQFPPRLVRLQSYHPAINELLFFYKKARGFL</sequence>
<accession>A0A5B9D6N1</accession>
<evidence type="ECO:0008006" key="3">
    <source>
        <dbReference type="Google" id="ProtNLM"/>
    </source>
</evidence>
<dbReference type="KEGG" id="psyt:DSAG12_00595"/>
<keyword evidence="2" id="KW-1185">Reference proteome</keyword>
<protein>
    <recommendedName>
        <fullName evidence="3">MarR family transcriptional regulator</fullName>
    </recommendedName>
</protein>
<dbReference type="Proteomes" id="UP000321408">
    <property type="component" value="Chromosome"/>
</dbReference>
<dbReference type="Gene3D" id="1.10.10.10">
    <property type="entry name" value="Winged helix-like DNA-binding domain superfamily/Winged helix DNA-binding domain"/>
    <property type="match status" value="1"/>
</dbReference>
<reference evidence="1 2" key="1">
    <citation type="journal article" date="2020" name="Nature">
        <title>Isolation of an archaeon at the prokaryote-eukaryote interface.</title>
        <authorList>
            <person name="Imachi H."/>
            <person name="Nobu M.K."/>
            <person name="Nakahara N."/>
            <person name="Morono Y."/>
            <person name="Ogawara M."/>
            <person name="Takaki Y."/>
            <person name="Takano Y."/>
            <person name="Uematsu K."/>
            <person name="Ikuta T."/>
            <person name="Ito M."/>
            <person name="Matsui Y."/>
            <person name="Miyazaki M."/>
            <person name="Murata K."/>
            <person name="Saito Y."/>
            <person name="Sakai S."/>
            <person name="Song C."/>
            <person name="Tasumi E."/>
            <person name="Yamanaka Y."/>
            <person name="Yamaguchi T."/>
            <person name="Kamagata Y."/>
            <person name="Tamaki H."/>
            <person name="Takai K."/>
        </authorList>
    </citation>
    <scope>NUCLEOTIDE SEQUENCE [LARGE SCALE GENOMIC DNA]</scope>
    <source>
        <strain evidence="1 2">MK-D1</strain>
    </source>
</reference>
<proteinExistence type="predicted"/>
<reference evidence="1 2" key="2">
    <citation type="journal article" date="2024" name="Int. J. Syst. Evol. Microbiol.">
        <title>Promethearchaeum syntrophicum gen. nov., sp. nov., an anaerobic, obligately syntrophic archaeon, the first isolate of the lineage 'Asgard' archaea, and proposal of the new archaeal phylum Promethearchaeota phyl. nov. and kingdom Promethearchaeati regn. nov.</title>
        <authorList>
            <person name="Imachi H."/>
            <person name="Nobu M.K."/>
            <person name="Kato S."/>
            <person name="Takaki Y."/>
            <person name="Miyazaki M."/>
            <person name="Miyata M."/>
            <person name="Ogawara M."/>
            <person name="Saito Y."/>
            <person name="Sakai S."/>
            <person name="Tahara Y.O."/>
            <person name="Takano Y."/>
            <person name="Tasumi E."/>
            <person name="Uematsu K."/>
            <person name="Yoshimura T."/>
            <person name="Itoh T."/>
            <person name="Ohkuma M."/>
            <person name="Takai K."/>
        </authorList>
    </citation>
    <scope>NUCLEOTIDE SEQUENCE [LARGE SCALE GENOMIC DNA]</scope>
    <source>
        <strain evidence="1 2">MK-D1</strain>
    </source>
</reference>
<gene>
    <name evidence="1" type="ORF">DSAG12_00595</name>
</gene>
<evidence type="ECO:0000313" key="1">
    <source>
        <dbReference type="EMBL" id="QEE14779.1"/>
    </source>
</evidence>
<evidence type="ECO:0000313" key="2">
    <source>
        <dbReference type="Proteomes" id="UP000321408"/>
    </source>
</evidence>
<dbReference type="GeneID" id="41328599"/>
<dbReference type="AlphaFoldDB" id="A0A5B9D6N1"/>
<organism evidence="1 2">
    <name type="scientific">Promethearchaeum syntrophicum</name>
    <dbReference type="NCBI Taxonomy" id="2594042"/>
    <lineage>
        <taxon>Archaea</taxon>
        <taxon>Promethearchaeati</taxon>
        <taxon>Promethearchaeota</taxon>
        <taxon>Promethearchaeia</taxon>
        <taxon>Promethearchaeales</taxon>
        <taxon>Promethearchaeaceae</taxon>
        <taxon>Promethearchaeum</taxon>
    </lineage>
</organism>
<dbReference type="EMBL" id="CP042905">
    <property type="protein sequence ID" value="QEE14779.1"/>
    <property type="molecule type" value="Genomic_DNA"/>
</dbReference>